<evidence type="ECO:0000313" key="4">
    <source>
        <dbReference type="EMBL" id="CBN74539.1"/>
    </source>
</evidence>
<dbReference type="EMBL" id="FN648487">
    <property type="protein sequence ID" value="CBN74539.1"/>
    <property type="molecule type" value="Genomic_DNA"/>
</dbReference>
<dbReference type="Proteomes" id="UP000002630">
    <property type="component" value="Linkage Group LG19"/>
</dbReference>
<evidence type="ECO:0000259" key="3">
    <source>
        <dbReference type="Pfam" id="PF17958"/>
    </source>
</evidence>
<proteinExistence type="predicted"/>
<dbReference type="EMBL" id="FN649744">
    <property type="protein sequence ID" value="CBN74539.1"/>
    <property type="molecule type" value="Genomic_DNA"/>
</dbReference>
<feature type="compositionally biased region" description="Polar residues" evidence="2">
    <location>
        <begin position="1"/>
        <end position="20"/>
    </location>
</feature>
<dbReference type="OrthoDB" id="5586at2759"/>
<keyword evidence="1" id="KW-0479">Metal-binding</keyword>
<reference evidence="4 5" key="1">
    <citation type="journal article" date="2010" name="Nature">
        <title>The Ectocarpus genome and the independent evolution of multicellularity in brown algae.</title>
        <authorList>
            <person name="Cock J.M."/>
            <person name="Sterck L."/>
            <person name="Rouze P."/>
            <person name="Scornet D."/>
            <person name="Allen A.E."/>
            <person name="Amoutzias G."/>
            <person name="Anthouard V."/>
            <person name="Artiguenave F."/>
            <person name="Aury J.M."/>
            <person name="Badger J.H."/>
            <person name="Beszteri B."/>
            <person name="Billiau K."/>
            <person name="Bonnet E."/>
            <person name="Bothwell J.H."/>
            <person name="Bowler C."/>
            <person name="Boyen C."/>
            <person name="Brownlee C."/>
            <person name="Carrano C.J."/>
            <person name="Charrier B."/>
            <person name="Cho G.Y."/>
            <person name="Coelho S.M."/>
            <person name="Collen J."/>
            <person name="Corre E."/>
            <person name="Da Silva C."/>
            <person name="Delage L."/>
            <person name="Delaroque N."/>
            <person name="Dittami S.M."/>
            <person name="Doulbeau S."/>
            <person name="Elias M."/>
            <person name="Farnham G."/>
            <person name="Gachon C.M."/>
            <person name="Gschloessl B."/>
            <person name="Heesch S."/>
            <person name="Jabbari K."/>
            <person name="Jubin C."/>
            <person name="Kawai H."/>
            <person name="Kimura K."/>
            <person name="Kloareg B."/>
            <person name="Kupper F.C."/>
            <person name="Lang D."/>
            <person name="Le Bail A."/>
            <person name="Leblanc C."/>
            <person name="Lerouge P."/>
            <person name="Lohr M."/>
            <person name="Lopez P.J."/>
            <person name="Martens C."/>
            <person name="Maumus F."/>
            <person name="Michel G."/>
            <person name="Miranda-Saavedra D."/>
            <person name="Morales J."/>
            <person name="Moreau H."/>
            <person name="Motomura T."/>
            <person name="Nagasato C."/>
            <person name="Napoli C.A."/>
            <person name="Nelson D.R."/>
            <person name="Nyvall-Collen P."/>
            <person name="Peters A.F."/>
            <person name="Pommier C."/>
            <person name="Potin P."/>
            <person name="Poulain J."/>
            <person name="Quesneville H."/>
            <person name="Read B."/>
            <person name="Rensing S.A."/>
            <person name="Ritter A."/>
            <person name="Rousvoal S."/>
            <person name="Samanta M."/>
            <person name="Samson G."/>
            <person name="Schroeder D.C."/>
            <person name="Segurens B."/>
            <person name="Strittmatter M."/>
            <person name="Tonon T."/>
            <person name="Tregear J.W."/>
            <person name="Valentin K."/>
            <person name="von Dassow P."/>
            <person name="Yamagishi T."/>
            <person name="Van de Peer Y."/>
            <person name="Wincker P."/>
        </authorList>
    </citation>
    <scope>NUCLEOTIDE SEQUENCE [LARGE SCALE GENOMIC DNA]</scope>
    <source>
        <strain evidence="5">Ec32 / CCAP1310/4</strain>
    </source>
</reference>
<accession>D8LKE9</accession>
<sequence>MALSLTMNSISPEQDWTSTGPHRKDKAPALARHTKTEEGGGADETEPVDSALQAATVGGEDLRKLLFAKVEEELARRQAVAAKAAAAKAVTAVTEAAAEAAATPVQEMAAATAVPAMAVPATAMVTDESQHMLPGLYVPSPPIPPLEYSYRPILDRTAKFAVHCGFCSAVAPLLLDHIVSTVYGAQFAGSVAMLTTADVDYMFHVFWNYVVTTYTREEIFFRMVTRPGNSGIMRDNLRPLIAVSVQYHQDFIVLSPLNKVLFVENVLTDIFFRNGRCGVIGLQDLCRSDLVASLSAVGRHEIVFSDSAYLSWHIDGAKMIPGESSPVFNGAFTSGHWDYPPAASIYAF</sequence>
<evidence type="ECO:0000256" key="2">
    <source>
        <dbReference type="SAM" id="MobiDB-lite"/>
    </source>
</evidence>
<evidence type="ECO:0000313" key="5">
    <source>
        <dbReference type="Proteomes" id="UP000002630"/>
    </source>
</evidence>
<gene>
    <name evidence="4" type="ORF">Esi_0030_0017</name>
</gene>
<feature type="region of interest" description="Disordered" evidence="2">
    <location>
        <begin position="1"/>
        <end position="48"/>
    </location>
</feature>
<organism evidence="4 5">
    <name type="scientific">Ectocarpus siliculosus</name>
    <name type="common">Brown alga</name>
    <name type="synonym">Conferva siliculosa</name>
    <dbReference type="NCBI Taxonomy" id="2880"/>
    <lineage>
        <taxon>Eukaryota</taxon>
        <taxon>Sar</taxon>
        <taxon>Stramenopiles</taxon>
        <taxon>Ochrophyta</taxon>
        <taxon>PX clade</taxon>
        <taxon>Phaeophyceae</taxon>
        <taxon>Ectocarpales</taxon>
        <taxon>Ectocarpaceae</taxon>
        <taxon>Ectocarpus</taxon>
    </lineage>
</organism>
<protein>
    <recommendedName>
        <fullName evidence="3">PP2A regulatory subunit B'' EF-hand domain-containing protein</fullName>
    </recommendedName>
</protein>
<dbReference type="InParanoid" id="D8LKE9"/>
<name>D8LKE9_ECTSI</name>
<feature type="domain" description="PP2A regulatory subunit B'' EF-hand" evidence="3">
    <location>
        <begin position="219"/>
        <end position="297"/>
    </location>
</feature>
<dbReference type="AlphaFoldDB" id="D8LKE9"/>
<dbReference type="InterPro" id="IPR041534">
    <property type="entry name" value="EF-hand_13"/>
</dbReference>
<keyword evidence="5" id="KW-1185">Reference proteome</keyword>
<evidence type="ECO:0000256" key="1">
    <source>
        <dbReference type="ARBA" id="ARBA00022723"/>
    </source>
</evidence>
<dbReference type="Pfam" id="PF17958">
    <property type="entry name" value="EF-hand_13"/>
    <property type="match status" value="1"/>
</dbReference>
<dbReference type="GO" id="GO:0046872">
    <property type="term" value="F:metal ion binding"/>
    <property type="evidence" value="ECO:0007669"/>
    <property type="project" value="UniProtKB-KW"/>
</dbReference>